<reference evidence="2" key="1">
    <citation type="journal article" date="2012" name="Nature">
        <title>The oyster genome reveals stress adaptation and complexity of shell formation.</title>
        <authorList>
            <person name="Zhang G."/>
            <person name="Fang X."/>
            <person name="Guo X."/>
            <person name="Li L."/>
            <person name="Luo R."/>
            <person name="Xu F."/>
            <person name="Yang P."/>
            <person name="Zhang L."/>
            <person name="Wang X."/>
            <person name="Qi H."/>
            <person name="Xiong Z."/>
            <person name="Que H."/>
            <person name="Xie Y."/>
            <person name="Holland P.W."/>
            <person name="Paps J."/>
            <person name="Zhu Y."/>
            <person name="Wu F."/>
            <person name="Chen Y."/>
            <person name="Wang J."/>
            <person name="Peng C."/>
            <person name="Meng J."/>
            <person name="Yang L."/>
            <person name="Liu J."/>
            <person name="Wen B."/>
            <person name="Zhang N."/>
            <person name="Huang Z."/>
            <person name="Zhu Q."/>
            <person name="Feng Y."/>
            <person name="Mount A."/>
            <person name="Hedgecock D."/>
            <person name="Xu Z."/>
            <person name="Liu Y."/>
            <person name="Domazet-Loso T."/>
            <person name="Du Y."/>
            <person name="Sun X."/>
            <person name="Zhang S."/>
            <person name="Liu B."/>
            <person name="Cheng P."/>
            <person name="Jiang X."/>
            <person name="Li J."/>
            <person name="Fan D."/>
            <person name="Wang W."/>
            <person name="Fu W."/>
            <person name="Wang T."/>
            <person name="Wang B."/>
            <person name="Zhang J."/>
            <person name="Peng Z."/>
            <person name="Li Y."/>
            <person name="Li N."/>
            <person name="Wang J."/>
            <person name="Chen M."/>
            <person name="He Y."/>
            <person name="Tan F."/>
            <person name="Song X."/>
            <person name="Zheng Q."/>
            <person name="Huang R."/>
            <person name="Yang H."/>
            <person name="Du X."/>
            <person name="Chen L."/>
            <person name="Yang M."/>
            <person name="Gaffney P.M."/>
            <person name="Wang S."/>
            <person name="Luo L."/>
            <person name="She Z."/>
            <person name="Ming Y."/>
            <person name="Huang W."/>
            <person name="Zhang S."/>
            <person name="Huang B."/>
            <person name="Zhang Y."/>
            <person name="Qu T."/>
            <person name="Ni P."/>
            <person name="Miao G."/>
            <person name="Wang J."/>
            <person name="Wang Q."/>
            <person name="Steinberg C.E."/>
            <person name="Wang H."/>
            <person name="Li N."/>
            <person name="Qian L."/>
            <person name="Zhang G."/>
            <person name="Li Y."/>
            <person name="Yang H."/>
            <person name="Liu X."/>
            <person name="Wang J."/>
            <person name="Yin Y."/>
            <person name="Wang J."/>
        </authorList>
    </citation>
    <scope>NUCLEOTIDE SEQUENCE [LARGE SCALE GENOMIC DNA]</scope>
    <source>
        <strain evidence="2">05x7-T-G4-1.051#20</strain>
    </source>
</reference>
<dbReference type="HOGENOM" id="CLU_1090892_0_0_1"/>
<dbReference type="AlphaFoldDB" id="K1QIE0"/>
<feature type="compositionally biased region" description="Acidic residues" evidence="1">
    <location>
        <begin position="125"/>
        <end position="136"/>
    </location>
</feature>
<proteinExistence type="predicted"/>
<accession>K1QIE0</accession>
<evidence type="ECO:0000313" key="2">
    <source>
        <dbReference type="EMBL" id="EKC28630.1"/>
    </source>
</evidence>
<evidence type="ECO:0000256" key="1">
    <source>
        <dbReference type="SAM" id="MobiDB-lite"/>
    </source>
</evidence>
<sequence>MTDSVVVLKDDKEIKEAYKRATSGNLSRSKINVWSNHPSPSLELTQCTLDTISRHQDEINRKPGRVLEILESQPLQEISCLSDYLRHLTTPLRTTPEVTVITESRLFDKENCGGSPRPNELFAETPDEEDVVEEPASENSPRENSRQIVRAQDPQAQPIRIVPVDRPIDSCSHVAPYDFSVINSMIVLHCPPTATIIEVNSPEDIVPGKCEFVVNKAIQQKARMEACSAGNFLLTMTKVLFKEEEMGQKMNFMGK</sequence>
<gene>
    <name evidence="2" type="ORF">CGI_10025147</name>
</gene>
<dbReference type="EMBL" id="JH823220">
    <property type="protein sequence ID" value="EKC28630.1"/>
    <property type="molecule type" value="Genomic_DNA"/>
</dbReference>
<name>K1QIE0_MAGGI</name>
<organism evidence="2">
    <name type="scientific">Magallana gigas</name>
    <name type="common">Pacific oyster</name>
    <name type="synonym">Crassostrea gigas</name>
    <dbReference type="NCBI Taxonomy" id="29159"/>
    <lineage>
        <taxon>Eukaryota</taxon>
        <taxon>Metazoa</taxon>
        <taxon>Spiralia</taxon>
        <taxon>Lophotrochozoa</taxon>
        <taxon>Mollusca</taxon>
        <taxon>Bivalvia</taxon>
        <taxon>Autobranchia</taxon>
        <taxon>Pteriomorphia</taxon>
        <taxon>Ostreida</taxon>
        <taxon>Ostreoidea</taxon>
        <taxon>Ostreidae</taxon>
        <taxon>Magallana</taxon>
    </lineage>
</organism>
<protein>
    <submittedName>
        <fullName evidence="2">Uncharacterized protein</fullName>
    </submittedName>
</protein>
<dbReference type="InParanoid" id="K1QIE0"/>
<feature type="region of interest" description="Disordered" evidence="1">
    <location>
        <begin position="108"/>
        <end position="156"/>
    </location>
</feature>